<sequence length="125" mass="13997">MDVAHAYERLKLTEEGNPVTTINTHGGLSMFNPPLLESNPRSPCFKAELKNPEKREKCDFLVDHADHLGFRISTGGLVALAEKIRSISKELQSRNNHEAWLFIMQGLFSKPPHFLPTELLATSDG</sequence>
<name>A0A1S8WNM3_OPIVI</name>
<reference evidence="1 2" key="1">
    <citation type="submission" date="2015-03" db="EMBL/GenBank/DDBJ databases">
        <title>Draft genome of the nematode, Opisthorchis viverrini.</title>
        <authorList>
            <person name="Mitreva M."/>
        </authorList>
    </citation>
    <scope>NUCLEOTIDE SEQUENCE [LARGE SCALE GENOMIC DNA]</scope>
    <source>
        <strain evidence="1">Khon Kaen</strain>
    </source>
</reference>
<evidence type="ECO:0000313" key="2">
    <source>
        <dbReference type="Proteomes" id="UP000243686"/>
    </source>
</evidence>
<dbReference type="Proteomes" id="UP000243686">
    <property type="component" value="Unassembled WGS sequence"/>
</dbReference>
<gene>
    <name evidence="1" type="ORF">X801_08131</name>
</gene>
<evidence type="ECO:0000313" key="1">
    <source>
        <dbReference type="EMBL" id="OON16059.1"/>
    </source>
</evidence>
<accession>A0A1S8WNM3</accession>
<protein>
    <submittedName>
        <fullName evidence="1">Uncharacterized protein</fullName>
    </submittedName>
</protein>
<keyword evidence="2" id="KW-1185">Reference proteome</keyword>
<dbReference type="EMBL" id="KV898987">
    <property type="protein sequence ID" value="OON16059.1"/>
    <property type="molecule type" value="Genomic_DNA"/>
</dbReference>
<proteinExistence type="predicted"/>
<organism evidence="1 2">
    <name type="scientific">Opisthorchis viverrini</name>
    <name type="common">Southeast Asian liver fluke</name>
    <dbReference type="NCBI Taxonomy" id="6198"/>
    <lineage>
        <taxon>Eukaryota</taxon>
        <taxon>Metazoa</taxon>
        <taxon>Spiralia</taxon>
        <taxon>Lophotrochozoa</taxon>
        <taxon>Platyhelminthes</taxon>
        <taxon>Trematoda</taxon>
        <taxon>Digenea</taxon>
        <taxon>Opisthorchiida</taxon>
        <taxon>Opisthorchiata</taxon>
        <taxon>Opisthorchiidae</taxon>
        <taxon>Opisthorchis</taxon>
    </lineage>
</organism>
<dbReference type="AlphaFoldDB" id="A0A1S8WNM3"/>